<protein>
    <recommendedName>
        <fullName evidence="5">RING-type domain-containing protein</fullName>
    </recommendedName>
</protein>
<evidence type="ECO:0000256" key="4">
    <source>
        <dbReference type="PROSITE-ProRule" id="PRU00175"/>
    </source>
</evidence>
<evidence type="ECO:0000313" key="6">
    <source>
        <dbReference type="EMBL" id="JAG93037.1"/>
    </source>
</evidence>
<dbReference type="PANTHER" id="PTHR47258">
    <property type="match status" value="1"/>
</dbReference>
<reference evidence="6" key="1">
    <citation type="submission" date="2015-03" db="EMBL/GenBank/DDBJ databases">
        <title>A transcriptome of Araucaria cunninghamii, an australian fine timber species.</title>
        <authorList>
            <person name="Jing Yi C.J.Y."/>
            <person name="Yin San L.Y.S."/>
            <person name="Abdul Karim S.S."/>
            <person name="Wan Azmi N.N."/>
            <person name="Hercus R.R."/>
            <person name="Croft L.L."/>
        </authorList>
    </citation>
    <scope>NUCLEOTIDE SEQUENCE</scope>
    <source>
        <strain evidence="6">MI0301</strain>
        <tissue evidence="6">Leaf</tissue>
    </source>
</reference>
<dbReference type="CDD" id="cd16454">
    <property type="entry name" value="RING-H2_PA-TM-RING"/>
    <property type="match status" value="1"/>
</dbReference>
<accession>A0A0D6QR27</accession>
<dbReference type="Pfam" id="PF13639">
    <property type="entry name" value="zf-RING_2"/>
    <property type="match status" value="1"/>
</dbReference>
<dbReference type="AlphaFoldDB" id="A0A0D6QR27"/>
<evidence type="ECO:0000256" key="1">
    <source>
        <dbReference type="ARBA" id="ARBA00022723"/>
    </source>
</evidence>
<dbReference type="GO" id="GO:0008270">
    <property type="term" value="F:zinc ion binding"/>
    <property type="evidence" value="ECO:0007669"/>
    <property type="project" value="UniProtKB-KW"/>
</dbReference>
<sequence>MGFPSFSGVSAGLLVIINTVLSVQSFKDIVKSFLQILGLFFTTAANNRNNNSQVNSHLRREYSNNPYGGTDAPPVLGSELAQLPLIAEEIRESLPVVAYQPPANTHLGECAICLCKFEEGDQIRELPCSHFFHRICLDKWLDHQQTTCPLCRSSVIPEETVNRLRRREQELTEELMFWFSSFHGHGFHSMWWLRA</sequence>
<dbReference type="PROSITE" id="PS50089">
    <property type="entry name" value="ZF_RING_2"/>
    <property type="match status" value="1"/>
</dbReference>
<dbReference type="InterPro" id="IPR001841">
    <property type="entry name" value="Znf_RING"/>
</dbReference>
<dbReference type="EMBL" id="GCKF01049372">
    <property type="protein sequence ID" value="JAG93037.1"/>
    <property type="molecule type" value="Transcribed_RNA"/>
</dbReference>
<dbReference type="SMART" id="SM00184">
    <property type="entry name" value="RING"/>
    <property type="match status" value="1"/>
</dbReference>
<dbReference type="SUPFAM" id="SSF57850">
    <property type="entry name" value="RING/U-box"/>
    <property type="match status" value="1"/>
</dbReference>
<keyword evidence="2 4" id="KW-0863">Zinc-finger</keyword>
<organism evidence="6">
    <name type="scientific">Araucaria cunninghamii</name>
    <name type="common">Hoop pine</name>
    <name type="synonym">Moreton Bay pine</name>
    <dbReference type="NCBI Taxonomy" id="56994"/>
    <lineage>
        <taxon>Eukaryota</taxon>
        <taxon>Viridiplantae</taxon>
        <taxon>Streptophyta</taxon>
        <taxon>Embryophyta</taxon>
        <taxon>Tracheophyta</taxon>
        <taxon>Spermatophyta</taxon>
        <taxon>Pinopsida</taxon>
        <taxon>Pinidae</taxon>
        <taxon>Conifers II</taxon>
        <taxon>Araucariales</taxon>
        <taxon>Araucariaceae</taxon>
        <taxon>Araucaria</taxon>
    </lineage>
</organism>
<keyword evidence="1" id="KW-0479">Metal-binding</keyword>
<dbReference type="Gene3D" id="3.30.40.10">
    <property type="entry name" value="Zinc/RING finger domain, C3HC4 (zinc finger)"/>
    <property type="match status" value="1"/>
</dbReference>
<keyword evidence="3" id="KW-0862">Zinc</keyword>
<name>A0A0D6QR27_ARACU</name>
<proteinExistence type="predicted"/>
<dbReference type="InterPro" id="IPR011016">
    <property type="entry name" value="Znf_RING-CH"/>
</dbReference>
<feature type="domain" description="RING-type" evidence="5">
    <location>
        <begin position="110"/>
        <end position="152"/>
    </location>
</feature>
<dbReference type="SMART" id="SM00744">
    <property type="entry name" value="RINGv"/>
    <property type="match status" value="1"/>
</dbReference>
<evidence type="ECO:0000256" key="2">
    <source>
        <dbReference type="ARBA" id="ARBA00022771"/>
    </source>
</evidence>
<dbReference type="InterPro" id="IPR044249">
    <property type="entry name" value="XERICO-like"/>
</dbReference>
<evidence type="ECO:0000256" key="3">
    <source>
        <dbReference type="ARBA" id="ARBA00022833"/>
    </source>
</evidence>
<dbReference type="InterPro" id="IPR013083">
    <property type="entry name" value="Znf_RING/FYVE/PHD"/>
</dbReference>
<dbReference type="PANTHER" id="PTHR47258:SF1">
    <property type="entry name" value="E3 UBIQUITIN-PROTEIN LIGASE XERICO-RELATED"/>
    <property type="match status" value="1"/>
</dbReference>
<dbReference type="FunFam" id="3.30.40.10:FF:000388">
    <property type="entry name" value="Putative RING zinc finger domain superfamily protein"/>
    <property type="match status" value="1"/>
</dbReference>
<evidence type="ECO:0000259" key="5">
    <source>
        <dbReference type="PROSITE" id="PS50089"/>
    </source>
</evidence>